<dbReference type="HOGENOM" id="CLU_578966_0_0_1"/>
<organism evidence="6">
    <name type="scientific">Verticillium alfalfae (strain VaMs.102 / ATCC MYA-4576 / FGSC 10136)</name>
    <name type="common">Verticillium wilt of alfalfa</name>
    <name type="synonym">Verticillium albo-atrum</name>
    <dbReference type="NCBI Taxonomy" id="526221"/>
    <lineage>
        <taxon>Eukaryota</taxon>
        <taxon>Fungi</taxon>
        <taxon>Dikarya</taxon>
        <taxon>Ascomycota</taxon>
        <taxon>Pezizomycotina</taxon>
        <taxon>Sordariomycetes</taxon>
        <taxon>Hypocreomycetidae</taxon>
        <taxon>Glomerellales</taxon>
        <taxon>Plectosphaerellaceae</taxon>
        <taxon>Verticillium</taxon>
    </lineage>
</organism>
<feature type="compositionally biased region" description="Polar residues" evidence="4">
    <location>
        <begin position="206"/>
        <end position="215"/>
    </location>
</feature>
<dbReference type="EMBL" id="DS985219">
    <property type="protein sequence ID" value="EEY19347.1"/>
    <property type="molecule type" value="Genomic_DNA"/>
</dbReference>
<dbReference type="SMART" id="SM00248">
    <property type="entry name" value="ANK"/>
    <property type="match status" value="2"/>
</dbReference>
<dbReference type="PANTHER" id="PTHR24126">
    <property type="entry name" value="ANKYRIN REPEAT, PH AND SEC7 DOMAIN CONTAINING PROTEIN SECG-RELATED"/>
    <property type="match status" value="1"/>
</dbReference>
<evidence type="ECO:0000256" key="1">
    <source>
        <dbReference type="ARBA" id="ARBA00022737"/>
    </source>
</evidence>
<dbReference type="PROSITE" id="PS50297">
    <property type="entry name" value="ANK_REP_REGION"/>
    <property type="match status" value="1"/>
</dbReference>
<dbReference type="Gene3D" id="1.25.40.20">
    <property type="entry name" value="Ankyrin repeat-containing domain"/>
    <property type="match status" value="1"/>
</dbReference>
<dbReference type="OrthoDB" id="194358at2759"/>
<feature type="repeat" description="ANK" evidence="3">
    <location>
        <begin position="385"/>
        <end position="417"/>
    </location>
</feature>
<gene>
    <name evidence="5" type="ORF">VDBG_05456</name>
</gene>
<dbReference type="InterPro" id="IPR036770">
    <property type="entry name" value="Ankyrin_rpt-contain_sf"/>
</dbReference>
<proteinExistence type="predicted"/>
<dbReference type="PANTHER" id="PTHR24126:SF14">
    <property type="entry name" value="ANK_REP_REGION DOMAIN-CONTAINING PROTEIN"/>
    <property type="match status" value="1"/>
</dbReference>
<keyword evidence="6" id="KW-1185">Reference proteome</keyword>
<evidence type="ECO:0000256" key="4">
    <source>
        <dbReference type="SAM" id="MobiDB-lite"/>
    </source>
</evidence>
<protein>
    <submittedName>
        <fullName evidence="5">Uncharacterized protein</fullName>
    </submittedName>
</protein>
<sequence>MWNKSGERKLTRLPGKDSTNKKLSSNLDKQPRWLRPKNISDAQLRVNGLAHAPIRRYGPRSPLARAHAPSVSSNVSSHDSVDQAIEAESNMVVVSKRTTGLGIWPEPSSHTPSLTAVAKTEVNLFQADPSAVSGPPDFGLSAAALLRRSTVLSTSTEMSSRSLREALPELGRTALRLVTRVAKQYTMMPQITVISEGGDTAAPPHSGNSDMSSSPWLEEDEGSDRLPIDFRPRPGSFLRLDHQLRQQIGCLPGVDQHDFRSCYCYARDELTAEHWVHEHGVSGDAEHVFLHGLAATPNIKARDPFGNTYLHLLAARDGPLRRITDAIAIAPDSPAALTHHYAHDGTTPLMAFVARLPEDGDHKGPVVILEKLIDNGARLEARNRQGKTALHVAVRCGRKLAVRTLVKRGASVHARNAAGRSVLDVADSRMFWSRNQEKEYSHYEACRAWLSGEEARAVQQPTVAQEWAWREL</sequence>
<dbReference type="Proteomes" id="UP000008698">
    <property type="component" value="Unassembled WGS sequence"/>
</dbReference>
<keyword evidence="1" id="KW-0677">Repeat</keyword>
<dbReference type="AlphaFoldDB" id="C9SKX9"/>
<feature type="region of interest" description="Disordered" evidence="4">
    <location>
        <begin position="197"/>
        <end position="222"/>
    </location>
</feature>
<accession>C9SKX9</accession>
<keyword evidence="2 3" id="KW-0040">ANK repeat</keyword>
<dbReference type="RefSeq" id="XP_003004343.1">
    <property type="nucleotide sequence ID" value="XM_003004297.1"/>
</dbReference>
<dbReference type="PROSITE" id="PS50088">
    <property type="entry name" value="ANK_REPEAT"/>
    <property type="match status" value="1"/>
</dbReference>
<reference evidence="6" key="1">
    <citation type="journal article" date="2011" name="PLoS Pathog.">
        <title>Comparative genomics yields insights into niche adaptation of plant vascular wilt pathogens.</title>
        <authorList>
            <person name="Klosterman S.J."/>
            <person name="Subbarao K.V."/>
            <person name="Kang S."/>
            <person name="Veronese P."/>
            <person name="Gold S.E."/>
            <person name="Thomma B.P.H.J."/>
            <person name="Chen Z."/>
            <person name="Henrissat B."/>
            <person name="Lee Y.-H."/>
            <person name="Park J."/>
            <person name="Garcia-Pedrajas M.D."/>
            <person name="Barbara D.J."/>
            <person name="Anchieta A."/>
            <person name="de Jonge R."/>
            <person name="Santhanam P."/>
            <person name="Maruthachalam K."/>
            <person name="Atallah Z."/>
            <person name="Amyotte S.G."/>
            <person name="Paz Z."/>
            <person name="Inderbitzin P."/>
            <person name="Hayes R.J."/>
            <person name="Heiman D.I."/>
            <person name="Young S."/>
            <person name="Zeng Q."/>
            <person name="Engels R."/>
            <person name="Galagan J."/>
            <person name="Cuomo C.A."/>
            <person name="Dobinson K.F."/>
            <person name="Ma L.-J."/>
        </authorList>
    </citation>
    <scope>NUCLEOTIDE SEQUENCE [LARGE SCALE GENOMIC DNA]</scope>
    <source>
        <strain evidence="6">VaMs.102 / ATCC MYA-4576 / FGSC 10136</strain>
    </source>
</reference>
<dbReference type="KEGG" id="val:VDBG_05456"/>
<dbReference type="GeneID" id="9531329"/>
<evidence type="ECO:0000256" key="2">
    <source>
        <dbReference type="ARBA" id="ARBA00023043"/>
    </source>
</evidence>
<feature type="compositionally biased region" description="Basic and acidic residues" evidence="4">
    <location>
        <begin position="1"/>
        <end position="20"/>
    </location>
</feature>
<evidence type="ECO:0000313" key="5">
    <source>
        <dbReference type="EMBL" id="EEY19347.1"/>
    </source>
</evidence>
<dbReference type="STRING" id="526221.C9SKX9"/>
<evidence type="ECO:0000256" key="3">
    <source>
        <dbReference type="PROSITE-ProRule" id="PRU00023"/>
    </source>
</evidence>
<feature type="region of interest" description="Disordered" evidence="4">
    <location>
        <begin position="1"/>
        <end position="39"/>
    </location>
</feature>
<dbReference type="InterPro" id="IPR002110">
    <property type="entry name" value="Ankyrin_rpt"/>
</dbReference>
<dbReference type="SUPFAM" id="SSF48403">
    <property type="entry name" value="Ankyrin repeat"/>
    <property type="match status" value="1"/>
</dbReference>
<dbReference type="Pfam" id="PF12796">
    <property type="entry name" value="Ank_2"/>
    <property type="match status" value="1"/>
</dbReference>
<name>C9SKX9_VERA1</name>
<dbReference type="eggNOG" id="ENOG502RS6K">
    <property type="taxonomic scope" value="Eukaryota"/>
</dbReference>
<evidence type="ECO:0000313" key="6">
    <source>
        <dbReference type="Proteomes" id="UP000008698"/>
    </source>
</evidence>